<comment type="caution">
    <text evidence="1">The sequence shown here is derived from an EMBL/GenBank/DDBJ whole genome shotgun (WGS) entry which is preliminary data.</text>
</comment>
<dbReference type="EMBL" id="FCOE02000059">
    <property type="protein sequence ID" value="SAL00460.1"/>
    <property type="molecule type" value="Genomic_DNA"/>
</dbReference>
<protein>
    <submittedName>
        <fullName evidence="1">Uncharacterized protein</fullName>
    </submittedName>
</protein>
<dbReference type="AlphaFoldDB" id="A0A158E1A6"/>
<accession>A0A158E1A6</accession>
<name>A0A158E1A6_9BURK</name>
<reference evidence="1" key="1">
    <citation type="submission" date="2016-01" db="EMBL/GenBank/DDBJ databases">
        <authorList>
            <person name="Peeters C."/>
        </authorList>
    </citation>
    <scope>NUCLEOTIDE SEQUENCE [LARGE SCALE GENOMIC DNA]</scope>
    <source>
        <strain evidence="1">LMG 29323</strain>
    </source>
</reference>
<dbReference type="Proteomes" id="UP000054911">
    <property type="component" value="Unassembled WGS sequence"/>
</dbReference>
<keyword evidence="2" id="KW-1185">Reference proteome</keyword>
<dbReference type="OrthoDB" id="9133493at2"/>
<proteinExistence type="predicted"/>
<evidence type="ECO:0000313" key="2">
    <source>
        <dbReference type="Proteomes" id="UP000054911"/>
    </source>
</evidence>
<organism evidence="1 2">
    <name type="scientific">Caballeronia pedi</name>
    <dbReference type="NCBI Taxonomy" id="1777141"/>
    <lineage>
        <taxon>Bacteria</taxon>
        <taxon>Pseudomonadati</taxon>
        <taxon>Pseudomonadota</taxon>
        <taxon>Betaproteobacteria</taxon>
        <taxon>Burkholderiales</taxon>
        <taxon>Burkholderiaceae</taxon>
        <taxon>Caballeronia</taxon>
    </lineage>
</organism>
<evidence type="ECO:0000313" key="1">
    <source>
        <dbReference type="EMBL" id="SAL00460.1"/>
    </source>
</evidence>
<gene>
    <name evidence="1" type="ORF">AWB80_07875</name>
</gene>
<sequence length="155" mass="15704">MNIANLRGARLAARIAMASATVYCSVEAAAAGGVIYFSGALVAPPFNVSVEPSGGSRISATAGTHMTETGGRTTYVTFLPDPHNPPKAELTLSTASGAGRAGTVTATFKDGKGRLVKPDAAGKYEVGPLGGTLSMRAHDYASPSAEGVTLVTIYD</sequence>